<organism evidence="2 3">
    <name type="scientific">Streptococcus salivarius K12</name>
    <dbReference type="NCBI Taxonomy" id="1200793"/>
    <lineage>
        <taxon>Bacteria</taxon>
        <taxon>Bacillati</taxon>
        <taxon>Bacillota</taxon>
        <taxon>Bacilli</taxon>
        <taxon>Lactobacillales</taxon>
        <taxon>Streptococcaceae</taxon>
        <taxon>Streptococcus</taxon>
    </lineage>
</organism>
<sequence>MKALFSKLTERKHAMTTENIGEIVIAPRVLEVITGIAATKVEGVYALQNKNVTDSLSKTSLGRGVYLRTEEDGTVNADIYVSLQYGVNVPAVSIEIQKAVKAAVYDMAEVAISEVNVHVESIVTEKSQKPDLAELFNEDFLND</sequence>
<protein>
    <submittedName>
        <fullName evidence="2">General stress protein, Gls24 family</fullName>
    </submittedName>
</protein>
<gene>
    <name evidence="2" type="ORF">RSSL_00605</name>
</gene>
<comment type="similarity">
    <text evidence="1">Belongs to the asp23 family.</text>
</comment>
<reference evidence="2 3" key="1">
    <citation type="journal article" date="2012" name="J. Bacteriol.">
        <title>Genome Sequence of the Lantibiotic Bacteriocin Producer Streptococcus salivarius Strain K12.</title>
        <authorList>
            <person name="Barretto C."/>
            <person name="Alvarez-Martin P."/>
            <person name="Foata F."/>
            <person name="Renault P."/>
            <person name="Berger B."/>
        </authorList>
    </citation>
    <scope>NUCLEOTIDE SEQUENCE [LARGE SCALE GENOMIC DNA]</scope>
    <source>
        <strain evidence="2 3">K12</strain>
    </source>
</reference>
<dbReference type="AlphaFoldDB" id="J7TUQ2"/>
<dbReference type="Proteomes" id="UP000006983">
    <property type="component" value="Unassembled WGS sequence"/>
</dbReference>
<evidence type="ECO:0000256" key="1">
    <source>
        <dbReference type="ARBA" id="ARBA00005721"/>
    </source>
</evidence>
<proteinExistence type="inferred from homology"/>
<dbReference type="EMBL" id="ALIF01000006">
    <property type="protein sequence ID" value="EJO15753.1"/>
    <property type="molecule type" value="Genomic_DNA"/>
</dbReference>
<dbReference type="Pfam" id="PF03780">
    <property type="entry name" value="Asp23"/>
    <property type="match status" value="1"/>
</dbReference>
<dbReference type="InterPro" id="IPR005531">
    <property type="entry name" value="Asp23"/>
</dbReference>
<name>J7TUQ2_STRSL</name>
<keyword evidence="3" id="KW-1185">Reference proteome</keyword>
<evidence type="ECO:0000313" key="3">
    <source>
        <dbReference type="Proteomes" id="UP000006983"/>
    </source>
</evidence>
<comment type="caution">
    <text evidence="2">The sequence shown here is derived from an EMBL/GenBank/DDBJ whole genome shotgun (WGS) entry which is preliminary data.</text>
</comment>
<dbReference type="PANTHER" id="PTHR34297">
    <property type="entry name" value="HYPOTHETICAL CYTOSOLIC PROTEIN-RELATED"/>
    <property type="match status" value="1"/>
</dbReference>
<evidence type="ECO:0000313" key="2">
    <source>
        <dbReference type="EMBL" id="EJO15753.1"/>
    </source>
</evidence>
<dbReference type="PANTHER" id="PTHR34297:SF1">
    <property type="entry name" value="ASP23_GLS24 FAMILY ENVELOPE STRESS RESPONSE PROTEIN"/>
    <property type="match status" value="1"/>
</dbReference>
<accession>J7TUQ2</accession>
<dbReference type="PATRIC" id="fig|1200793.3.peg.1737"/>